<evidence type="ECO:0000256" key="1">
    <source>
        <dbReference type="SAM" id="Phobius"/>
    </source>
</evidence>
<keyword evidence="1" id="KW-0472">Membrane</keyword>
<evidence type="ECO:0000313" key="2">
    <source>
        <dbReference type="EMBL" id="MCC0177813.1"/>
    </source>
</evidence>
<evidence type="ECO:0000313" key="3">
    <source>
        <dbReference type="Proteomes" id="UP000729733"/>
    </source>
</evidence>
<dbReference type="AlphaFoldDB" id="A0A964BQM9"/>
<accession>A0A964BQM9</accession>
<keyword evidence="1" id="KW-1133">Transmembrane helix</keyword>
<sequence>MNLFKNTFIQALGVAALVYLTLQALGWGLESVLNILESFARWYRYSGSKWLEEIAIAAGAGFLLISAVINSK</sequence>
<proteinExistence type="predicted"/>
<keyword evidence="1" id="KW-0812">Transmembrane</keyword>
<name>A0A964BQM9_9CYAN</name>
<protein>
    <submittedName>
        <fullName evidence="2">Uncharacterized protein</fullName>
    </submittedName>
</protein>
<reference evidence="2" key="1">
    <citation type="journal article" date="2021" name="Antonie Van Leeuwenhoek">
        <title>Draft genome and description of Waterburya agarophytonicola gen. nov. sp. nov. (Pleurocapsales, Cyanobacteria): a seaweed symbiont.</title>
        <authorList>
            <person name="Bonthond G."/>
            <person name="Shalygin S."/>
            <person name="Bayer T."/>
            <person name="Weinberger F."/>
        </authorList>
    </citation>
    <scope>NUCLEOTIDE SEQUENCE</scope>
    <source>
        <strain evidence="2">KI4</strain>
    </source>
</reference>
<keyword evidence="3" id="KW-1185">Reference proteome</keyword>
<comment type="caution">
    <text evidence="2">The sequence shown here is derived from an EMBL/GenBank/DDBJ whole genome shotgun (WGS) entry which is preliminary data.</text>
</comment>
<dbReference type="EMBL" id="JADWDC010000029">
    <property type="protein sequence ID" value="MCC0177813.1"/>
    <property type="molecule type" value="Genomic_DNA"/>
</dbReference>
<organism evidence="2 3">
    <name type="scientific">Waterburya agarophytonicola KI4</name>
    <dbReference type="NCBI Taxonomy" id="2874699"/>
    <lineage>
        <taxon>Bacteria</taxon>
        <taxon>Bacillati</taxon>
        <taxon>Cyanobacteriota</taxon>
        <taxon>Cyanophyceae</taxon>
        <taxon>Pleurocapsales</taxon>
        <taxon>Hyellaceae</taxon>
        <taxon>Waterburya</taxon>
        <taxon>Waterburya agarophytonicola</taxon>
    </lineage>
</organism>
<dbReference type="RefSeq" id="WP_229640880.1">
    <property type="nucleotide sequence ID" value="NZ_JADWDC010000029.1"/>
</dbReference>
<gene>
    <name evidence="2" type="ORF">I4641_12575</name>
</gene>
<feature type="transmembrane region" description="Helical" evidence="1">
    <location>
        <begin position="50"/>
        <end position="69"/>
    </location>
</feature>
<dbReference type="Proteomes" id="UP000729733">
    <property type="component" value="Unassembled WGS sequence"/>
</dbReference>